<feature type="transmembrane region" description="Helical" evidence="6">
    <location>
        <begin position="393"/>
        <end position="413"/>
    </location>
</feature>
<evidence type="ECO:0000256" key="6">
    <source>
        <dbReference type="SAM" id="Phobius"/>
    </source>
</evidence>
<name>A0A4U5P0K4_STECR</name>
<feature type="transmembrane region" description="Helical" evidence="6">
    <location>
        <begin position="158"/>
        <end position="178"/>
    </location>
</feature>
<evidence type="ECO:0000256" key="5">
    <source>
        <dbReference type="ARBA" id="ARBA00023136"/>
    </source>
</evidence>
<organism evidence="7 8">
    <name type="scientific">Steinernema carpocapsae</name>
    <name type="common">Entomopathogenic nematode</name>
    <dbReference type="NCBI Taxonomy" id="34508"/>
    <lineage>
        <taxon>Eukaryota</taxon>
        <taxon>Metazoa</taxon>
        <taxon>Ecdysozoa</taxon>
        <taxon>Nematoda</taxon>
        <taxon>Chromadorea</taxon>
        <taxon>Rhabditida</taxon>
        <taxon>Tylenchina</taxon>
        <taxon>Panagrolaimomorpha</taxon>
        <taxon>Strongyloidoidea</taxon>
        <taxon>Steinernematidae</taxon>
        <taxon>Steinernema</taxon>
    </lineage>
</organism>
<comment type="subcellular location">
    <subcellularLocation>
        <location evidence="1">Membrane</location>
        <topology evidence="1">Multi-pass membrane protein</topology>
    </subcellularLocation>
</comment>
<evidence type="ECO:0000313" key="7">
    <source>
        <dbReference type="EMBL" id="TKR89458.1"/>
    </source>
</evidence>
<accession>A0A4U5P0K4</accession>
<dbReference type="Pfam" id="PF03348">
    <property type="entry name" value="Serinc"/>
    <property type="match status" value="1"/>
</dbReference>
<keyword evidence="8" id="KW-1185">Reference proteome</keyword>
<evidence type="ECO:0000256" key="4">
    <source>
        <dbReference type="ARBA" id="ARBA00022989"/>
    </source>
</evidence>
<dbReference type="PANTHER" id="PTHR10383">
    <property type="entry name" value="SERINE INCORPORATOR"/>
    <property type="match status" value="1"/>
</dbReference>
<sequence length="458" mass="50267">MGALLAAPACAASLACCFGSTACSLCCAACPSARSSTTTRVMYALMLFVGTFVACLMLAPGIQAKLADGNWFCAGLSQVAQIDCNRATGFQAVYRLCAAMSTFFFIFMAFMWGVKDSNDVRSKIQNGFWFFKYLILIGITIGFFYIKSENLAQPLMWIGMIGGFVFILIQLILIVDFAHGLAESWIDSYEENESRGCFFGLLAFTFGCYAAAITAVVIMFVFYTTGDTCALPKFLISFNLILCFAISCVSLLPKIQERMPRSGLLQSSFISLYVMYLTWSALTNNPDHKCNPSFISIITNHTKPSDKGGETYGTPLPAQSLVSLVIWFLCLLYASIRSSSNTALGKITGGTEEIALSESHEHIVTSDDGGEIGGDDGKVWDSEKEGVAYSYSFFHFIFGLASLYVMMTLTSWYNPSNDLRDLSSNMASVWVKIVSSWLCIALYGWTLVAPALFPDREF</sequence>
<dbReference type="GO" id="GO:0016020">
    <property type="term" value="C:membrane"/>
    <property type="evidence" value="ECO:0007669"/>
    <property type="project" value="UniProtKB-SubCell"/>
</dbReference>
<gene>
    <name evidence="7" type="ORF">L596_013557</name>
</gene>
<comment type="caution">
    <text evidence="7">The sequence shown here is derived from an EMBL/GenBank/DDBJ whole genome shotgun (WGS) entry which is preliminary data.</text>
</comment>
<reference evidence="7 8" key="2">
    <citation type="journal article" date="2019" name="G3 (Bethesda)">
        <title>Hybrid Assembly of the Genome of the Entomopathogenic Nematode Steinernema carpocapsae Identifies the X-Chromosome.</title>
        <authorList>
            <person name="Serra L."/>
            <person name="Macchietto M."/>
            <person name="Macias-Munoz A."/>
            <person name="McGill C.J."/>
            <person name="Rodriguez I.M."/>
            <person name="Rodriguez B."/>
            <person name="Murad R."/>
            <person name="Mortazavi A."/>
        </authorList>
    </citation>
    <scope>NUCLEOTIDE SEQUENCE [LARGE SCALE GENOMIC DNA]</scope>
    <source>
        <strain evidence="7 8">ALL</strain>
    </source>
</reference>
<dbReference type="OrthoDB" id="5963193at2759"/>
<comment type="similarity">
    <text evidence="2">Belongs to the TDE1 family.</text>
</comment>
<evidence type="ECO:0000313" key="8">
    <source>
        <dbReference type="Proteomes" id="UP000298663"/>
    </source>
</evidence>
<dbReference type="PANTHER" id="PTHR10383:SF9">
    <property type="entry name" value="SERINE INCORPORATOR, ISOFORM F"/>
    <property type="match status" value="1"/>
</dbReference>
<feature type="transmembrane region" description="Helical" evidence="6">
    <location>
        <begin position="6"/>
        <end position="29"/>
    </location>
</feature>
<evidence type="ECO:0000256" key="1">
    <source>
        <dbReference type="ARBA" id="ARBA00004141"/>
    </source>
</evidence>
<keyword evidence="3 6" id="KW-0812">Transmembrane</keyword>
<evidence type="ECO:0000256" key="3">
    <source>
        <dbReference type="ARBA" id="ARBA00022692"/>
    </source>
</evidence>
<reference evidence="7 8" key="1">
    <citation type="journal article" date="2015" name="Genome Biol.">
        <title>Comparative genomics of Steinernema reveals deeply conserved gene regulatory networks.</title>
        <authorList>
            <person name="Dillman A.R."/>
            <person name="Macchietto M."/>
            <person name="Porter C.F."/>
            <person name="Rogers A."/>
            <person name="Williams B."/>
            <person name="Antoshechkin I."/>
            <person name="Lee M.M."/>
            <person name="Goodwin Z."/>
            <person name="Lu X."/>
            <person name="Lewis E.E."/>
            <person name="Goodrich-Blair H."/>
            <person name="Stock S.P."/>
            <person name="Adams B.J."/>
            <person name="Sternberg P.W."/>
            <person name="Mortazavi A."/>
        </authorList>
    </citation>
    <scope>NUCLEOTIDE SEQUENCE [LARGE SCALE GENOMIC DNA]</scope>
    <source>
        <strain evidence="7 8">ALL</strain>
    </source>
</reference>
<proteinExistence type="inferred from homology"/>
<feature type="transmembrane region" description="Helical" evidence="6">
    <location>
        <begin position="264"/>
        <end position="282"/>
    </location>
</feature>
<dbReference type="InterPro" id="IPR005016">
    <property type="entry name" value="TDE1/TMS"/>
</dbReference>
<keyword evidence="5 6" id="KW-0472">Membrane</keyword>
<feature type="transmembrane region" description="Helical" evidence="6">
    <location>
        <begin position="433"/>
        <end position="453"/>
    </location>
</feature>
<feature type="transmembrane region" description="Helical" evidence="6">
    <location>
        <begin position="41"/>
        <end position="62"/>
    </location>
</feature>
<keyword evidence="4 6" id="KW-1133">Transmembrane helix</keyword>
<dbReference type="STRING" id="34508.A0A4U5P0K4"/>
<evidence type="ECO:0000256" key="2">
    <source>
        <dbReference type="ARBA" id="ARBA00006665"/>
    </source>
</evidence>
<dbReference type="EMBL" id="AZBU02000003">
    <property type="protein sequence ID" value="TKR89458.1"/>
    <property type="molecule type" value="Genomic_DNA"/>
</dbReference>
<dbReference type="Proteomes" id="UP000298663">
    <property type="component" value="Unassembled WGS sequence"/>
</dbReference>
<feature type="transmembrane region" description="Helical" evidence="6">
    <location>
        <begin position="198"/>
        <end position="222"/>
    </location>
</feature>
<feature type="transmembrane region" description="Helical" evidence="6">
    <location>
        <begin position="234"/>
        <end position="252"/>
    </location>
</feature>
<feature type="transmembrane region" description="Helical" evidence="6">
    <location>
        <begin position="126"/>
        <end position="146"/>
    </location>
</feature>
<evidence type="ECO:0008006" key="9">
    <source>
        <dbReference type="Google" id="ProtNLM"/>
    </source>
</evidence>
<feature type="transmembrane region" description="Helical" evidence="6">
    <location>
        <begin position="316"/>
        <end position="336"/>
    </location>
</feature>
<feature type="transmembrane region" description="Helical" evidence="6">
    <location>
        <begin position="92"/>
        <end position="114"/>
    </location>
</feature>
<dbReference type="AlphaFoldDB" id="A0A4U5P0K4"/>
<protein>
    <recommendedName>
        <fullName evidence="9">Serine incorporator</fullName>
    </recommendedName>
</protein>